<dbReference type="EMBL" id="CAJNOR010005860">
    <property type="protein sequence ID" value="CAF1578149.1"/>
    <property type="molecule type" value="Genomic_DNA"/>
</dbReference>
<dbReference type="Gene3D" id="3.40.720.10">
    <property type="entry name" value="Alkaline Phosphatase, subunit A"/>
    <property type="match status" value="1"/>
</dbReference>
<feature type="signal peptide" evidence="1">
    <location>
        <begin position="1"/>
        <end position="23"/>
    </location>
</feature>
<name>A0A815Z2N1_ADIRI</name>
<proteinExistence type="predicted"/>
<keyword evidence="3" id="KW-1185">Reference proteome</keyword>
<dbReference type="InterPro" id="IPR017850">
    <property type="entry name" value="Alkaline_phosphatase_core_sf"/>
</dbReference>
<dbReference type="GO" id="GO:0016787">
    <property type="term" value="F:hydrolase activity"/>
    <property type="evidence" value="ECO:0007669"/>
    <property type="project" value="UniProtKB-ARBA"/>
</dbReference>
<comment type="caution">
    <text evidence="2">The sequence shown here is derived from an EMBL/GenBank/DDBJ whole genome shotgun (WGS) entry which is preliminary data.</text>
</comment>
<evidence type="ECO:0000313" key="2">
    <source>
        <dbReference type="EMBL" id="CAF1578149.1"/>
    </source>
</evidence>
<dbReference type="PANTHER" id="PTHR10151:SF120">
    <property type="entry name" value="BIS(5'-ADENOSYL)-TRIPHOSPHATASE"/>
    <property type="match status" value="1"/>
</dbReference>
<accession>A0A815Z2N1</accession>
<keyword evidence="1" id="KW-0732">Signal</keyword>
<organism evidence="2 3">
    <name type="scientific">Adineta ricciae</name>
    <name type="common">Rotifer</name>
    <dbReference type="NCBI Taxonomy" id="249248"/>
    <lineage>
        <taxon>Eukaryota</taxon>
        <taxon>Metazoa</taxon>
        <taxon>Spiralia</taxon>
        <taxon>Gnathifera</taxon>
        <taxon>Rotifera</taxon>
        <taxon>Eurotatoria</taxon>
        <taxon>Bdelloidea</taxon>
        <taxon>Adinetida</taxon>
        <taxon>Adinetidae</taxon>
        <taxon>Adineta</taxon>
    </lineage>
</organism>
<dbReference type="InterPro" id="IPR002591">
    <property type="entry name" value="Phosphodiest/P_Trfase"/>
</dbReference>
<sequence length="427" mass="48771">MTRQYWLLTIAFLICIGITLSAAKPRLLIISLDGFRHEYLNQYSIPTLNRIQKQGVKTRHGMQPTFVTMTYPNHISIATGMYEEDHGIVHNRFFDTKLQKMITFGTGDEGQWSDPKVEPLWITATKQNKKAAVIHWPACHNEFHGIRPLAYTKVYSDAVPFREKIDQAIDYFKNSSFDLAMIYHFEPDKQGHMYGPDSIETYTAIMRLDSDLDYLLIRVNKELDNDLNIMIVSDHGMANTTRMVQPFLEGYINQTAVATNMLDGPIFVVTPRPGYFNEVFNGLRRIPNVTVYKREDFPEKYHYAKASHRLGDIIVIPNGSDTMFSRALAAVVPSRGNHGYDNSIPSMQAIFMAMGPDFQQHLTIDSLKNGDVYQIACHILNLVPNPYATAGSLKNLTHIFREWNNQSSQLLINVSLIILLVLFNFIL</sequence>
<dbReference type="Gene3D" id="3.30.1360.180">
    <property type="match status" value="1"/>
</dbReference>
<dbReference type="Proteomes" id="UP000663828">
    <property type="component" value="Unassembled WGS sequence"/>
</dbReference>
<protein>
    <submittedName>
        <fullName evidence="2">Uncharacterized protein</fullName>
    </submittedName>
</protein>
<dbReference type="PANTHER" id="PTHR10151">
    <property type="entry name" value="ECTONUCLEOTIDE PYROPHOSPHATASE/PHOSPHODIESTERASE"/>
    <property type="match status" value="1"/>
</dbReference>
<dbReference type="CDD" id="cd16018">
    <property type="entry name" value="Enpp"/>
    <property type="match status" value="1"/>
</dbReference>
<gene>
    <name evidence="2" type="ORF">XAT740_LOCUS45199</name>
</gene>
<feature type="chain" id="PRO_5032908707" evidence="1">
    <location>
        <begin position="24"/>
        <end position="427"/>
    </location>
</feature>
<reference evidence="2" key="1">
    <citation type="submission" date="2021-02" db="EMBL/GenBank/DDBJ databases">
        <authorList>
            <person name="Nowell W R."/>
        </authorList>
    </citation>
    <scope>NUCLEOTIDE SEQUENCE</scope>
</reference>
<dbReference type="SUPFAM" id="SSF53649">
    <property type="entry name" value="Alkaline phosphatase-like"/>
    <property type="match status" value="1"/>
</dbReference>
<evidence type="ECO:0000256" key="1">
    <source>
        <dbReference type="SAM" id="SignalP"/>
    </source>
</evidence>
<dbReference type="Pfam" id="PF01663">
    <property type="entry name" value="Phosphodiest"/>
    <property type="match status" value="1"/>
</dbReference>
<evidence type="ECO:0000313" key="3">
    <source>
        <dbReference type="Proteomes" id="UP000663828"/>
    </source>
</evidence>
<dbReference type="AlphaFoldDB" id="A0A815Z2N1"/>